<organism evidence="2">
    <name type="scientific">hydrothermal vent metagenome</name>
    <dbReference type="NCBI Taxonomy" id="652676"/>
    <lineage>
        <taxon>unclassified sequences</taxon>
        <taxon>metagenomes</taxon>
        <taxon>ecological metagenomes</taxon>
    </lineage>
</organism>
<sequence>MNDLKYFTLHTQMLDDFDAINKKLIDGLEAFIDENNTRKSHLFFGRYENIYINKKNIPALSNIIKFSIYYAAKILDCSEKELKAGLWFNVMNPGDKTTLHRHDDNDELLSAVYYIQLAEHSGFLHLKKKGIEIKVTPKPGMFVFFSPNMPHEVSKNLSAACRISLGINIGPI</sequence>
<protein>
    <recommendedName>
        <fullName evidence="1">Prolyl 4-hydroxylase alpha subunit Fe(2+) 2OG dioxygenase domain-containing protein</fullName>
    </recommendedName>
</protein>
<accession>A0A3B0X0W0</accession>
<gene>
    <name evidence="2" type="ORF">MNBD_GAMMA07-80</name>
</gene>
<dbReference type="Pfam" id="PF13640">
    <property type="entry name" value="2OG-FeII_Oxy_3"/>
    <property type="match status" value="1"/>
</dbReference>
<feature type="domain" description="Prolyl 4-hydroxylase alpha subunit Fe(2+) 2OG dioxygenase" evidence="1">
    <location>
        <begin position="88"/>
        <end position="167"/>
    </location>
</feature>
<dbReference type="InterPro" id="IPR044862">
    <property type="entry name" value="Pro_4_hyd_alph_FE2OG_OXY"/>
</dbReference>
<name>A0A3B0X0W0_9ZZZZ</name>
<reference evidence="2" key="1">
    <citation type="submission" date="2018-06" db="EMBL/GenBank/DDBJ databases">
        <authorList>
            <person name="Zhirakovskaya E."/>
        </authorList>
    </citation>
    <scope>NUCLEOTIDE SEQUENCE</scope>
</reference>
<dbReference type="EMBL" id="UOFF01000083">
    <property type="protein sequence ID" value="VAW55179.1"/>
    <property type="molecule type" value="Genomic_DNA"/>
</dbReference>
<evidence type="ECO:0000313" key="2">
    <source>
        <dbReference type="EMBL" id="VAW55179.1"/>
    </source>
</evidence>
<proteinExistence type="predicted"/>
<dbReference type="Gene3D" id="2.60.120.620">
    <property type="entry name" value="q2cbj1_9rhob like domain"/>
    <property type="match status" value="1"/>
</dbReference>
<evidence type="ECO:0000259" key="1">
    <source>
        <dbReference type="Pfam" id="PF13640"/>
    </source>
</evidence>
<dbReference type="AlphaFoldDB" id="A0A3B0X0W0"/>